<dbReference type="Pfam" id="PF00480">
    <property type="entry name" value="ROK"/>
    <property type="match status" value="1"/>
</dbReference>
<accession>A0ABQ6HP22</accession>
<comment type="similarity">
    <text evidence="1">Belongs to the ROK (NagC/XylR) family.</text>
</comment>
<comment type="caution">
    <text evidence="3">The sequence shown here is derived from an EMBL/GenBank/DDBJ whole genome shotgun (WGS) entry which is preliminary data.</text>
</comment>
<protein>
    <recommendedName>
        <fullName evidence="5">ROK family protein</fullName>
    </recommendedName>
</protein>
<feature type="compositionally biased region" description="Basic and acidic residues" evidence="2">
    <location>
        <begin position="192"/>
        <end position="204"/>
    </location>
</feature>
<organism evidence="3 4">
    <name type="scientific">Arsenicicoccus piscis</name>
    <dbReference type="NCBI Taxonomy" id="673954"/>
    <lineage>
        <taxon>Bacteria</taxon>
        <taxon>Bacillati</taxon>
        <taxon>Actinomycetota</taxon>
        <taxon>Actinomycetes</taxon>
        <taxon>Micrococcales</taxon>
        <taxon>Intrasporangiaceae</taxon>
        <taxon>Arsenicicoccus</taxon>
    </lineage>
</organism>
<dbReference type="EMBL" id="BSUJ01000001">
    <property type="protein sequence ID" value="GMA19418.1"/>
    <property type="molecule type" value="Genomic_DNA"/>
</dbReference>
<keyword evidence="4" id="KW-1185">Reference proteome</keyword>
<dbReference type="Proteomes" id="UP001157109">
    <property type="component" value="Unassembled WGS sequence"/>
</dbReference>
<dbReference type="InterPro" id="IPR000600">
    <property type="entry name" value="ROK"/>
</dbReference>
<sequence>MSLNIGLDIGGTKIAGAVVDEHGHVVARGRRSTDRGAEAVASTCADLVRELAVHRQIAGVGMAVAGFVDATGSHVSYGTNLGLQDEPMKLRMESLIDYPVVLDNDANAAAWGEYRFGAGQGYDHILAITVGTGIGGGIIIGRRMLRGAYGFAAEIGHIRMVKNGPVRLRQQGLLGDVRERQRAAAGRQGAGRLRDTARGEASRDLRRRPRQAQGQVDHRAGQGG</sequence>
<name>A0ABQ6HP22_9MICO</name>
<reference evidence="4" key="1">
    <citation type="journal article" date="2019" name="Int. J. Syst. Evol. Microbiol.">
        <title>The Global Catalogue of Microorganisms (GCM) 10K type strain sequencing project: providing services to taxonomists for standard genome sequencing and annotation.</title>
        <authorList>
            <consortium name="The Broad Institute Genomics Platform"/>
            <consortium name="The Broad Institute Genome Sequencing Center for Infectious Disease"/>
            <person name="Wu L."/>
            <person name="Ma J."/>
        </authorList>
    </citation>
    <scope>NUCLEOTIDE SEQUENCE [LARGE SCALE GENOMIC DNA]</scope>
    <source>
        <strain evidence="4">NBRC 105830</strain>
    </source>
</reference>
<evidence type="ECO:0000313" key="3">
    <source>
        <dbReference type="EMBL" id="GMA19418.1"/>
    </source>
</evidence>
<dbReference type="InterPro" id="IPR043129">
    <property type="entry name" value="ATPase_NBD"/>
</dbReference>
<proteinExistence type="inferred from homology"/>
<dbReference type="PANTHER" id="PTHR18964">
    <property type="entry name" value="ROK (REPRESSOR, ORF, KINASE) FAMILY"/>
    <property type="match status" value="1"/>
</dbReference>
<evidence type="ECO:0000256" key="1">
    <source>
        <dbReference type="ARBA" id="ARBA00006479"/>
    </source>
</evidence>
<dbReference type="InterPro" id="IPR049874">
    <property type="entry name" value="ROK_cs"/>
</dbReference>
<dbReference type="SUPFAM" id="SSF53067">
    <property type="entry name" value="Actin-like ATPase domain"/>
    <property type="match status" value="1"/>
</dbReference>
<dbReference type="PROSITE" id="PS01125">
    <property type="entry name" value="ROK"/>
    <property type="match status" value="1"/>
</dbReference>
<evidence type="ECO:0000256" key="2">
    <source>
        <dbReference type="SAM" id="MobiDB-lite"/>
    </source>
</evidence>
<gene>
    <name evidence="3" type="ORF">GCM10025862_14390</name>
</gene>
<dbReference type="Gene3D" id="3.30.420.40">
    <property type="match status" value="2"/>
</dbReference>
<evidence type="ECO:0000313" key="4">
    <source>
        <dbReference type="Proteomes" id="UP001157109"/>
    </source>
</evidence>
<feature type="region of interest" description="Disordered" evidence="2">
    <location>
        <begin position="179"/>
        <end position="224"/>
    </location>
</feature>
<dbReference type="PANTHER" id="PTHR18964:SF173">
    <property type="entry name" value="GLUCOKINASE"/>
    <property type="match status" value="1"/>
</dbReference>
<evidence type="ECO:0008006" key="5">
    <source>
        <dbReference type="Google" id="ProtNLM"/>
    </source>
</evidence>